<protein>
    <submittedName>
        <fullName evidence="7">Ribose ABC transporter permease</fullName>
    </submittedName>
</protein>
<organism evidence="7 8">
    <name type="scientific">Halostagnicola larsenii XH-48</name>
    <dbReference type="NCBI Taxonomy" id="797299"/>
    <lineage>
        <taxon>Archaea</taxon>
        <taxon>Methanobacteriati</taxon>
        <taxon>Methanobacteriota</taxon>
        <taxon>Stenosarchaea group</taxon>
        <taxon>Halobacteria</taxon>
        <taxon>Halobacteriales</taxon>
        <taxon>Natrialbaceae</taxon>
        <taxon>Halostagnicola</taxon>
    </lineage>
</organism>
<dbReference type="PANTHER" id="PTHR47089:SF1">
    <property type="entry name" value="GUANOSINE ABC TRANSPORTER PERMEASE PROTEIN NUPP"/>
    <property type="match status" value="1"/>
</dbReference>
<accession>W0JQY2</accession>
<dbReference type="OrthoDB" id="86231at2157"/>
<dbReference type="EMBL" id="CP007055">
    <property type="protein sequence ID" value="AHF99377.1"/>
    <property type="molecule type" value="Genomic_DNA"/>
</dbReference>
<evidence type="ECO:0000313" key="7">
    <source>
        <dbReference type="EMBL" id="AHF99377.1"/>
    </source>
</evidence>
<dbReference type="GO" id="GO:0005886">
    <property type="term" value="C:plasma membrane"/>
    <property type="evidence" value="ECO:0007669"/>
    <property type="project" value="UniProtKB-SubCell"/>
</dbReference>
<dbReference type="STRING" id="797299.HALLA_11390"/>
<dbReference type="KEGG" id="hlr:HALLA_11390"/>
<feature type="transmembrane region" description="Helical" evidence="6">
    <location>
        <begin position="178"/>
        <end position="197"/>
    </location>
</feature>
<keyword evidence="2" id="KW-1003">Cell membrane</keyword>
<dbReference type="PATRIC" id="fig|797299.3.peg.1310"/>
<feature type="transmembrane region" description="Helical" evidence="6">
    <location>
        <begin position="120"/>
        <end position="138"/>
    </location>
</feature>
<dbReference type="eggNOG" id="arCOG00260">
    <property type="taxonomic scope" value="Archaea"/>
</dbReference>
<evidence type="ECO:0000256" key="1">
    <source>
        <dbReference type="ARBA" id="ARBA00004651"/>
    </source>
</evidence>
<dbReference type="Pfam" id="PF02653">
    <property type="entry name" value="BPD_transp_2"/>
    <property type="match status" value="1"/>
</dbReference>
<dbReference type="RefSeq" id="WP_049952575.1">
    <property type="nucleotide sequence ID" value="NZ_CP007055.1"/>
</dbReference>
<dbReference type="AlphaFoldDB" id="W0JQY2"/>
<evidence type="ECO:0000256" key="2">
    <source>
        <dbReference type="ARBA" id="ARBA00022475"/>
    </source>
</evidence>
<dbReference type="HOGENOM" id="CLU_040769_0_2_2"/>
<name>W0JQY2_9EURY</name>
<dbReference type="Proteomes" id="UP000019024">
    <property type="component" value="Chromosome"/>
</dbReference>
<feature type="transmembrane region" description="Helical" evidence="6">
    <location>
        <begin position="94"/>
        <end position="114"/>
    </location>
</feature>
<evidence type="ECO:0000313" key="8">
    <source>
        <dbReference type="Proteomes" id="UP000019024"/>
    </source>
</evidence>
<comment type="subcellular location">
    <subcellularLocation>
        <location evidence="1">Cell membrane</location>
        <topology evidence="1">Multi-pass membrane protein</topology>
    </subcellularLocation>
</comment>
<feature type="transmembrane region" description="Helical" evidence="6">
    <location>
        <begin position="145"/>
        <end position="166"/>
    </location>
</feature>
<feature type="transmembrane region" description="Helical" evidence="6">
    <location>
        <begin position="278"/>
        <end position="299"/>
    </location>
</feature>
<gene>
    <name evidence="7" type="ORF">HALLA_11390</name>
</gene>
<proteinExistence type="predicted"/>
<keyword evidence="8" id="KW-1185">Reference proteome</keyword>
<evidence type="ECO:0000256" key="6">
    <source>
        <dbReference type="SAM" id="Phobius"/>
    </source>
</evidence>
<evidence type="ECO:0000256" key="3">
    <source>
        <dbReference type="ARBA" id="ARBA00022692"/>
    </source>
</evidence>
<dbReference type="GO" id="GO:0022857">
    <property type="term" value="F:transmembrane transporter activity"/>
    <property type="evidence" value="ECO:0007669"/>
    <property type="project" value="InterPro"/>
</dbReference>
<keyword evidence="4 6" id="KW-1133">Transmembrane helix</keyword>
<sequence length="396" mass="41094">MSGLRSRLAGTLDRLVDASPLERLIISVASLIFALVLGAVLIFVSGFVATCDSPVVFVPGVGYGCYNPIEVYLTMLQGAFGSPVSLGQTLQETTLLLFTGLSVAVAFRAGLFNIGTQGQMVLGGLATALTVLWISQFVPNNAIGTIIVIPSGIAAGAVVGGFWGMIPGVMKAYADAHEVITTIMLNFIATAIAFYLVNNHVGDLSSDSVLTETIPAVAQFPTSIDSSRFSLFALGGGLLVAIGITLLYTQTVLGYELRTSGLQEAAAEYSGVNAERNIVTSMTLSGALGGVAGAIYVMMVQYRWQSGIPSFGFDGIAVSILAGNNPIGIIPTSLLFGALKSGSLAINFSLGVPTELVEVIQGLIILFIAMPEFFRLIGKRSGFGSDTPATSGGEQA</sequence>
<reference evidence="7 8" key="1">
    <citation type="submission" date="2014-01" db="EMBL/GenBank/DDBJ databases">
        <authorList>
            <consortium name="DOE Joint Genome Institute"/>
            <person name="Anderson I."/>
            <person name="Huntemann M."/>
            <person name="Han J."/>
            <person name="Chen A."/>
            <person name="Kyrpides N."/>
            <person name="Mavromatis K."/>
            <person name="Markowitz V."/>
            <person name="Palaniappan K."/>
            <person name="Ivanova N."/>
            <person name="Schaumberg A."/>
            <person name="Pati A."/>
            <person name="Liolios K."/>
            <person name="Nordberg H.P."/>
            <person name="Cantor M.N."/>
            <person name="Hua S.X."/>
            <person name="Woyke T."/>
        </authorList>
    </citation>
    <scope>NUCLEOTIDE SEQUENCE [LARGE SCALE GENOMIC DNA]</scope>
    <source>
        <strain evidence="7 8">XH-48</strain>
    </source>
</reference>
<dbReference type="PANTHER" id="PTHR47089">
    <property type="entry name" value="ABC TRANSPORTER, PERMEASE PROTEIN"/>
    <property type="match status" value="1"/>
</dbReference>
<dbReference type="InterPro" id="IPR001851">
    <property type="entry name" value="ABC_transp_permease"/>
</dbReference>
<keyword evidence="5 6" id="KW-0472">Membrane</keyword>
<evidence type="ECO:0000256" key="5">
    <source>
        <dbReference type="ARBA" id="ARBA00023136"/>
    </source>
</evidence>
<keyword evidence="3 6" id="KW-0812">Transmembrane</keyword>
<dbReference type="CDD" id="cd06580">
    <property type="entry name" value="TM_PBP1_transp_TpRbsC_like"/>
    <property type="match status" value="1"/>
</dbReference>
<dbReference type="GeneID" id="25145058"/>
<evidence type="ECO:0000256" key="4">
    <source>
        <dbReference type="ARBA" id="ARBA00022989"/>
    </source>
</evidence>
<feature type="transmembrane region" description="Helical" evidence="6">
    <location>
        <begin position="311"/>
        <end position="339"/>
    </location>
</feature>
<feature type="transmembrane region" description="Helical" evidence="6">
    <location>
        <begin position="229"/>
        <end position="248"/>
    </location>
</feature>
<feature type="transmembrane region" description="Helical" evidence="6">
    <location>
        <begin position="24"/>
        <end position="49"/>
    </location>
</feature>